<keyword evidence="6 7" id="KW-0472">Membrane</keyword>
<evidence type="ECO:0000256" key="5">
    <source>
        <dbReference type="ARBA" id="ARBA00022989"/>
    </source>
</evidence>
<evidence type="ECO:0000256" key="2">
    <source>
        <dbReference type="ARBA" id="ARBA00022448"/>
    </source>
</evidence>
<dbReference type="GO" id="GO:0031460">
    <property type="term" value="P:glycine betaine transport"/>
    <property type="evidence" value="ECO:0007669"/>
    <property type="project" value="TreeGrafter"/>
</dbReference>
<evidence type="ECO:0000313" key="10">
    <source>
        <dbReference type="EMBL" id="GID14779.1"/>
    </source>
</evidence>
<keyword evidence="11" id="KW-1185">Reference proteome</keyword>
<evidence type="ECO:0000259" key="9">
    <source>
        <dbReference type="PROSITE" id="PS50928"/>
    </source>
</evidence>
<evidence type="ECO:0000313" key="11">
    <source>
        <dbReference type="Proteomes" id="UP000612808"/>
    </source>
</evidence>
<dbReference type="AlphaFoldDB" id="A0A8J3NCX7"/>
<organism evidence="10 11">
    <name type="scientific">Actinocatenispora rupis</name>
    <dbReference type="NCBI Taxonomy" id="519421"/>
    <lineage>
        <taxon>Bacteria</taxon>
        <taxon>Bacillati</taxon>
        <taxon>Actinomycetota</taxon>
        <taxon>Actinomycetes</taxon>
        <taxon>Micromonosporales</taxon>
        <taxon>Micromonosporaceae</taxon>
        <taxon>Actinocatenispora</taxon>
    </lineage>
</organism>
<feature type="transmembrane region" description="Helical" evidence="7">
    <location>
        <begin position="51"/>
        <end position="73"/>
    </location>
</feature>
<feature type="transmembrane region" description="Helical" evidence="7">
    <location>
        <begin position="213"/>
        <end position="239"/>
    </location>
</feature>
<evidence type="ECO:0000256" key="4">
    <source>
        <dbReference type="ARBA" id="ARBA00022692"/>
    </source>
</evidence>
<dbReference type="PANTHER" id="PTHR47737:SF1">
    <property type="entry name" value="GLYCINE BETAINE_PROLINE BETAINE TRANSPORT SYSTEM PERMEASE PROTEIN PROW"/>
    <property type="match status" value="1"/>
</dbReference>
<feature type="domain" description="ABC transmembrane type-1" evidence="9">
    <location>
        <begin position="99"/>
        <end position="278"/>
    </location>
</feature>
<dbReference type="EMBL" id="BOMB01000033">
    <property type="protein sequence ID" value="GID14779.1"/>
    <property type="molecule type" value="Genomic_DNA"/>
</dbReference>
<dbReference type="Pfam" id="PF00528">
    <property type="entry name" value="BPD_transp_1"/>
    <property type="match status" value="1"/>
</dbReference>
<sequence>MSVHELAQSGPSVPQVPIGHWIESAVDWVNNNLGPALDGIGSAITACVDGLSYVLGVVPWPVMVLLFVALGWWLRTWKFAIFALIGPLLIVSMRLWDQAMDTLALIIVAGAIALILAVPIGIAAGQNAVVSRIAKPVLDLMQTMPAFVYLIPAVILFRLGVVPGVVATVIFAMPPGVRLTELGVRQVDREVVEAGEAFGASPWKVLSRIKLPLALGTIMAGVNQVIMLALSMVVIAGMLSAPGLGQSVVSALSQVEVGAGFQAGLAVVILAIFLDRITAALGERAAPAKKLERRLRAVKRRAARTKDTGTETVDATRVGAGV</sequence>
<evidence type="ECO:0000256" key="7">
    <source>
        <dbReference type="RuleBase" id="RU363032"/>
    </source>
</evidence>
<dbReference type="FunFam" id="1.10.3720.10:FF:000001">
    <property type="entry name" value="Glycine betaine ABC transporter, permease"/>
    <property type="match status" value="1"/>
</dbReference>
<comment type="subcellular location">
    <subcellularLocation>
        <location evidence="7">Cell membrane</location>
        <topology evidence="7">Multi-pass membrane protein</topology>
    </subcellularLocation>
    <subcellularLocation>
        <location evidence="1">Membrane</location>
        <topology evidence="1">Multi-pass membrane protein</topology>
    </subcellularLocation>
</comment>
<accession>A0A8J3NCX7</accession>
<keyword evidence="4 7" id="KW-0812">Transmembrane</keyword>
<feature type="transmembrane region" description="Helical" evidence="7">
    <location>
        <begin position="79"/>
        <end position="96"/>
    </location>
</feature>
<comment type="similarity">
    <text evidence="7">Belongs to the binding-protein-dependent transport system permease family.</text>
</comment>
<comment type="caution">
    <text evidence="10">The sequence shown here is derived from an EMBL/GenBank/DDBJ whole genome shotgun (WGS) entry which is preliminary data.</text>
</comment>
<feature type="region of interest" description="Disordered" evidence="8">
    <location>
        <begin position="302"/>
        <end position="322"/>
    </location>
</feature>
<reference evidence="10" key="1">
    <citation type="submission" date="2021-01" db="EMBL/GenBank/DDBJ databases">
        <title>Whole genome shotgun sequence of Actinocatenispora rupis NBRC 107355.</title>
        <authorList>
            <person name="Komaki H."/>
            <person name="Tamura T."/>
        </authorList>
    </citation>
    <scope>NUCLEOTIDE SEQUENCE</scope>
    <source>
        <strain evidence="10">NBRC 107355</strain>
    </source>
</reference>
<keyword evidence="3" id="KW-1003">Cell membrane</keyword>
<name>A0A8J3NCX7_9ACTN</name>
<evidence type="ECO:0000256" key="8">
    <source>
        <dbReference type="SAM" id="MobiDB-lite"/>
    </source>
</evidence>
<evidence type="ECO:0000256" key="3">
    <source>
        <dbReference type="ARBA" id="ARBA00022475"/>
    </source>
</evidence>
<protein>
    <submittedName>
        <fullName evidence="10">Glycine/betaine ABC transporter permease</fullName>
    </submittedName>
</protein>
<dbReference type="Gene3D" id="1.10.3720.10">
    <property type="entry name" value="MetI-like"/>
    <property type="match status" value="1"/>
</dbReference>
<feature type="transmembrane region" description="Helical" evidence="7">
    <location>
        <begin position="251"/>
        <end position="274"/>
    </location>
</feature>
<dbReference type="GO" id="GO:0015871">
    <property type="term" value="P:choline transport"/>
    <property type="evidence" value="ECO:0007669"/>
    <property type="project" value="TreeGrafter"/>
</dbReference>
<dbReference type="SUPFAM" id="SSF161098">
    <property type="entry name" value="MetI-like"/>
    <property type="match status" value="1"/>
</dbReference>
<dbReference type="InterPro" id="IPR000515">
    <property type="entry name" value="MetI-like"/>
</dbReference>
<dbReference type="PROSITE" id="PS50928">
    <property type="entry name" value="ABC_TM1"/>
    <property type="match status" value="1"/>
</dbReference>
<dbReference type="Proteomes" id="UP000612808">
    <property type="component" value="Unassembled WGS sequence"/>
</dbReference>
<dbReference type="InterPro" id="IPR035906">
    <property type="entry name" value="MetI-like_sf"/>
</dbReference>
<dbReference type="RefSeq" id="WP_203662710.1">
    <property type="nucleotide sequence ID" value="NZ_BAAAZM010000012.1"/>
</dbReference>
<evidence type="ECO:0000256" key="6">
    <source>
        <dbReference type="ARBA" id="ARBA00023136"/>
    </source>
</evidence>
<dbReference type="CDD" id="cd06261">
    <property type="entry name" value="TM_PBP2"/>
    <property type="match status" value="1"/>
</dbReference>
<dbReference type="GO" id="GO:0015226">
    <property type="term" value="F:carnitine transmembrane transporter activity"/>
    <property type="evidence" value="ECO:0007669"/>
    <property type="project" value="TreeGrafter"/>
</dbReference>
<feature type="transmembrane region" description="Helical" evidence="7">
    <location>
        <begin position="103"/>
        <end position="126"/>
    </location>
</feature>
<evidence type="ECO:0000256" key="1">
    <source>
        <dbReference type="ARBA" id="ARBA00004141"/>
    </source>
</evidence>
<dbReference type="PANTHER" id="PTHR47737">
    <property type="entry name" value="GLYCINE BETAINE/PROLINE BETAINE TRANSPORT SYSTEM PERMEASE PROTEIN PROW"/>
    <property type="match status" value="1"/>
</dbReference>
<keyword evidence="5 7" id="KW-1133">Transmembrane helix</keyword>
<feature type="transmembrane region" description="Helical" evidence="7">
    <location>
        <begin position="146"/>
        <end position="172"/>
    </location>
</feature>
<gene>
    <name evidence="10" type="ORF">Aru02nite_56680</name>
</gene>
<dbReference type="GO" id="GO:0043190">
    <property type="term" value="C:ATP-binding cassette (ABC) transporter complex"/>
    <property type="evidence" value="ECO:0007669"/>
    <property type="project" value="TreeGrafter"/>
</dbReference>
<keyword evidence="2 7" id="KW-0813">Transport</keyword>
<proteinExistence type="inferred from homology"/>
<dbReference type="GO" id="GO:0005275">
    <property type="term" value="F:amine transmembrane transporter activity"/>
    <property type="evidence" value="ECO:0007669"/>
    <property type="project" value="TreeGrafter"/>
</dbReference>